<dbReference type="Gene3D" id="2.60.120.200">
    <property type="match status" value="2"/>
</dbReference>
<accession>A0A381YTH4</accession>
<dbReference type="SUPFAM" id="SSF49899">
    <property type="entry name" value="Concanavalin A-like lectins/glucanases"/>
    <property type="match status" value="2"/>
</dbReference>
<gene>
    <name evidence="1" type="ORF">METZ01_LOCUS133182</name>
</gene>
<proteinExistence type="predicted"/>
<dbReference type="EMBL" id="UINC01019022">
    <property type="protein sequence ID" value="SVA80328.1"/>
    <property type="molecule type" value="Genomic_DNA"/>
</dbReference>
<sequence>MSLLSIAGATPSDDGFELKSARMHDTDYLARTPSVEGNRRTWTYSFWVKRSTIGVEDHLLFYPIAASFPYTGLLFDASTDTLVFYDYSGSYNYQMKTTQKFRDVSAWYHFVVALDMTQGTAANRIKIYLNGEQITAFATTDYGTQNFEGGVNRATAFAVGGDGASAGLHGYMAEVYFIDGVQLTPASFGATNTLTNQWQPLNPTDIKSTLTFGTNGFYLPFSNDALATTFADSAFGHPITPVNQTYIIGPKLGTSAIAFDGSGAPANGYLSMPDSADWQLGGGTGAFTVEFFMNLSGLMTGHGGSPSVMGQRSSGTSRWSIYQSRSGLSFYSANGGDGTVDMDTSDVVINQWYHIAFVRNGDVFTWYIDGVEDTSYTDAYTIPDVGALMYVGYNGDTSYGEFDGYMDEIRISNVARYTADFTPPTSEFVSDANTKLLIHSNTTMGSTTFDDSSSSDHTITAADDAMHVAPKIGAGMAAFDG</sequence>
<evidence type="ECO:0008006" key="2">
    <source>
        <dbReference type="Google" id="ProtNLM"/>
    </source>
</evidence>
<dbReference type="InterPro" id="IPR013320">
    <property type="entry name" value="ConA-like_dom_sf"/>
</dbReference>
<protein>
    <recommendedName>
        <fullName evidence="2">LamG-like jellyroll fold domain-containing protein</fullName>
    </recommendedName>
</protein>
<reference evidence="1" key="1">
    <citation type="submission" date="2018-05" db="EMBL/GenBank/DDBJ databases">
        <authorList>
            <person name="Lanie J.A."/>
            <person name="Ng W.-L."/>
            <person name="Kazmierczak K.M."/>
            <person name="Andrzejewski T.M."/>
            <person name="Davidsen T.M."/>
            <person name="Wayne K.J."/>
            <person name="Tettelin H."/>
            <person name="Glass J.I."/>
            <person name="Rusch D."/>
            <person name="Podicherti R."/>
            <person name="Tsui H.-C.T."/>
            <person name="Winkler M.E."/>
        </authorList>
    </citation>
    <scope>NUCLEOTIDE SEQUENCE</scope>
</reference>
<organism evidence="1">
    <name type="scientific">marine metagenome</name>
    <dbReference type="NCBI Taxonomy" id="408172"/>
    <lineage>
        <taxon>unclassified sequences</taxon>
        <taxon>metagenomes</taxon>
        <taxon>ecological metagenomes</taxon>
    </lineage>
</organism>
<feature type="non-terminal residue" evidence="1">
    <location>
        <position position="481"/>
    </location>
</feature>
<name>A0A381YTH4_9ZZZZ</name>
<evidence type="ECO:0000313" key="1">
    <source>
        <dbReference type="EMBL" id="SVA80328.1"/>
    </source>
</evidence>
<dbReference type="Pfam" id="PF13385">
    <property type="entry name" value="Laminin_G_3"/>
    <property type="match status" value="2"/>
</dbReference>
<dbReference type="AlphaFoldDB" id="A0A381YTH4"/>